<accession>A0A543EAL1</accession>
<comment type="caution">
    <text evidence="1">The sequence shown here is derived from an EMBL/GenBank/DDBJ whole genome shotgun (WGS) entry which is preliminary data.</text>
</comment>
<dbReference type="AlphaFoldDB" id="A0A543EAL1"/>
<evidence type="ECO:0000313" key="2">
    <source>
        <dbReference type="Proteomes" id="UP000320235"/>
    </source>
</evidence>
<keyword evidence="2" id="KW-1185">Reference proteome</keyword>
<dbReference type="InterPro" id="IPR059206">
    <property type="entry name" value="Sll1717-like"/>
</dbReference>
<proteinExistence type="predicted"/>
<reference evidence="1 2" key="1">
    <citation type="submission" date="2019-06" db="EMBL/GenBank/DDBJ databases">
        <title>Sequencing the genomes of 1000 actinobacteria strains.</title>
        <authorList>
            <person name="Klenk H.-P."/>
        </authorList>
    </citation>
    <scope>NUCLEOTIDE SEQUENCE [LARGE SCALE GENOMIC DNA]</scope>
    <source>
        <strain evidence="1 2">DSM 105492</strain>
    </source>
</reference>
<gene>
    <name evidence="1" type="ORF">FB391_3751</name>
</gene>
<organism evidence="1 2">
    <name type="scientific">Microbacterium kyungheense</name>
    <dbReference type="NCBI Taxonomy" id="1263636"/>
    <lineage>
        <taxon>Bacteria</taxon>
        <taxon>Bacillati</taxon>
        <taxon>Actinomycetota</taxon>
        <taxon>Actinomycetes</taxon>
        <taxon>Micrococcales</taxon>
        <taxon>Microbacteriaceae</taxon>
        <taxon>Microbacterium</taxon>
    </lineage>
</organism>
<dbReference type="NCBIfam" id="NF047389">
    <property type="entry name" value="ATPase_Sll1717"/>
    <property type="match status" value="1"/>
</dbReference>
<dbReference type="EMBL" id="VFPE01000008">
    <property type="protein sequence ID" value="TQM18620.1"/>
    <property type="molecule type" value="Genomic_DNA"/>
</dbReference>
<name>A0A543EAL1_9MICO</name>
<dbReference type="Proteomes" id="UP000320235">
    <property type="component" value="Unassembled WGS sequence"/>
</dbReference>
<sequence>MIQDISFGGRTAEDESDHLARYFVETEQWRKVWSDEVDIVFAPKGGGKSAIYSMLVSREEALFSRNVILVPGENPTGATAFASIQTAPPTTETEFVRIWQLYFLVLIVEELERYGVTSEKLKEVRRALGSIGLTDAIKVRRTIVTRVRDVISRLFNPESIETSMTVVDPSTGSPIDFAAKITFDEPNAAQSAAGVVSVDQLYEDVNEVLEGQVFKVWLMLDRLDVAFTASPELEANALRALFRVYKLVEPLKNIRMKIFLRTDIWAEITAGGFRETSHITRDMTLQWSKANLLQLITQRLIQSSKLSAALGVDPDAAVATAVAQQELFHRVFPKQVDAGTRKPATFDWCMSRTEDGKSTAAPRELIHLFTVVRDRQLGRFDTGEASLPDDLYFEAQSFREAHPEVSETRLQKTIYPEYPWLRDWLEALRGQRTLHDLASLQALWGCERSVAEERVRRLVDIGFFESLGPVASRTYKVPFLYRPALEMIQGAAEGVKARSGEDDEEALFEDATEVEALPEMGT</sequence>
<evidence type="ECO:0000313" key="1">
    <source>
        <dbReference type="EMBL" id="TQM18620.1"/>
    </source>
</evidence>
<protein>
    <submittedName>
        <fullName evidence="1">Uncharacterized protein</fullName>
    </submittedName>
</protein>